<feature type="signal peptide" evidence="5">
    <location>
        <begin position="1"/>
        <end position="24"/>
    </location>
</feature>
<organism evidence="7 8">
    <name type="scientific">Terricaulis silvestris</name>
    <dbReference type="NCBI Taxonomy" id="2686094"/>
    <lineage>
        <taxon>Bacteria</taxon>
        <taxon>Pseudomonadati</taxon>
        <taxon>Pseudomonadota</taxon>
        <taxon>Alphaproteobacteria</taxon>
        <taxon>Caulobacterales</taxon>
        <taxon>Caulobacteraceae</taxon>
        <taxon>Terricaulis</taxon>
    </lineage>
</organism>
<sequence>MDRSLRTVKLLFAAAALVFLTAAAPSQIILREEAWTAPGANQARAMIVAPGECIAAQTTNTEIGRALFRSPNLLGGPAARAGLSCNACHSNGRVNANFLMPELTNRAGAADVTSEWASHARGDGVMNPVDIPDLVDVGSREGLGHVRDPSLEHFVRGVIVEEFQGEALTDQALVGVVAYLRASVIGACTGESAITLASAADDVRRAVAAAESADAPTARLLLLAAQDGVGRIVERLPTRGFARDRGRFERLSRDLGALRREDAHARLTDAGPGWRARFEAAVGRVASREQRTYFNETTLRAALER</sequence>
<gene>
    <name evidence="7" type="ORF">DSM104635_02745</name>
</gene>
<evidence type="ECO:0000256" key="3">
    <source>
        <dbReference type="ARBA" id="ARBA00023004"/>
    </source>
</evidence>
<dbReference type="GO" id="GO:0009055">
    <property type="term" value="F:electron transfer activity"/>
    <property type="evidence" value="ECO:0007669"/>
    <property type="project" value="InterPro"/>
</dbReference>
<feature type="domain" description="Cytochrome c" evidence="6">
    <location>
        <begin position="59"/>
        <end position="184"/>
    </location>
</feature>
<keyword evidence="3 4" id="KW-0408">Iron</keyword>
<accession>A0A6I6MKV7</accession>
<proteinExistence type="predicted"/>
<feature type="chain" id="PRO_5026003543" description="Cytochrome c domain-containing protein" evidence="5">
    <location>
        <begin position="25"/>
        <end position="305"/>
    </location>
</feature>
<dbReference type="GO" id="GO:0020037">
    <property type="term" value="F:heme binding"/>
    <property type="evidence" value="ECO:0007669"/>
    <property type="project" value="InterPro"/>
</dbReference>
<evidence type="ECO:0000313" key="7">
    <source>
        <dbReference type="EMBL" id="QGZ95890.1"/>
    </source>
</evidence>
<evidence type="ECO:0000259" key="6">
    <source>
        <dbReference type="PROSITE" id="PS51007"/>
    </source>
</evidence>
<dbReference type="GO" id="GO:0046872">
    <property type="term" value="F:metal ion binding"/>
    <property type="evidence" value="ECO:0007669"/>
    <property type="project" value="UniProtKB-KW"/>
</dbReference>
<reference evidence="8" key="1">
    <citation type="submission" date="2019-12" db="EMBL/GenBank/DDBJ databases">
        <title>Complete genome of Terracaulis silvestris 0127_4.</title>
        <authorList>
            <person name="Vieira S."/>
            <person name="Riedel T."/>
            <person name="Sproer C."/>
            <person name="Pascual J."/>
            <person name="Boedeker C."/>
            <person name="Overmann J."/>
        </authorList>
    </citation>
    <scope>NUCLEOTIDE SEQUENCE [LARGE SCALE GENOMIC DNA]</scope>
    <source>
        <strain evidence="8">0127_4</strain>
    </source>
</reference>
<dbReference type="PROSITE" id="PS51007">
    <property type="entry name" value="CYTC"/>
    <property type="match status" value="1"/>
</dbReference>
<keyword evidence="1 4" id="KW-0349">Heme</keyword>
<evidence type="ECO:0000256" key="1">
    <source>
        <dbReference type="ARBA" id="ARBA00022617"/>
    </source>
</evidence>
<keyword evidence="5" id="KW-0732">Signal</keyword>
<dbReference type="KEGG" id="tsv:DSM104635_02745"/>
<evidence type="ECO:0000256" key="4">
    <source>
        <dbReference type="PROSITE-ProRule" id="PRU00433"/>
    </source>
</evidence>
<protein>
    <recommendedName>
        <fullName evidence="6">Cytochrome c domain-containing protein</fullName>
    </recommendedName>
</protein>
<evidence type="ECO:0000256" key="5">
    <source>
        <dbReference type="SAM" id="SignalP"/>
    </source>
</evidence>
<dbReference type="InterPro" id="IPR009056">
    <property type="entry name" value="Cyt_c-like_dom"/>
</dbReference>
<evidence type="ECO:0000256" key="2">
    <source>
        <dbReference type="ARBA" id="ARBA00022723"/>
    </source>
</evidence>
<dbReference type="AlphaFoldDB" id="A0A6I6MKV7"/>
<dbReference type="RefSeq" id="WP_158766715.1">
    <property type="nucleotide sequence ID" value="NZ_CP047045.1"/>
</dbReference>
<dbReference type="InterPro" id="IPR036909">
    <property type="entry name" value="Cyt_c-like_dom_sf"/>
</dbReference>
<name>A0A6I6MKV7_9CAUL</name>
<dbReference type="Proteomes" id="UP000431269">
    <property type="component" value="Chromosome"/>
</dbReference>
<keyword evidence="8" id="KW-1185">Reference proteome</keyword>
<evidence type="ECO:0000313" key="8">
    <source>
        <dbReference type="Proteomes" id="UP000431269"/>
    </source>
</evidence>
<keyword evidence="2 4" id="KW-0479">Metal-binding</keyword>
<dbReference type="EMBL" id="CP047045">
    <property type="protein sequence ID" value="QGZ95890.1"/>
    <property type="molecule type" value="Genomic_DNA"/>
</dbReference>
<dbReference type="SUPFAM" id="SSF46626">
    <property type="entry name" value="Cytochrome c"/>
    <property type="match status" value="1"/>
</dbReference>